<dbReference type="InterPro" id="IPR051320">
    <property type="entry name" value="Viral_Replic_Matur_Polypro"/>
</dbReference>
<evidence type="ECO:0000313" key="3">
    <source>
        <dbReference type="WBParaSite" id="SPAL_0000435900.1"/>
    </source>
</evidence>
<accession>A0A0N5BED6</accession>
<dbReference type="InterPro" id="IPR000477">
    <property type="entry name" value="RT_dom"/>
</dbReference>
<feature type="domain" description="Reverse transcriptase" evidence="1">
    <location>
        <begin position="164"/>
        <end position="389"/>
    </location>
</feature>
<dbReference type="PANTHER" id="PTHR33064:SF37">
    <property type="entry name" value="RIBONUCLEASE H"/>
    <property type="match status" value="1"/>
</dbReference>
<dbReference type="CDD" id="cd00303">
    <property type="entry name" value="retropepsin_like"/>
    <property type="match status" value="1"/>
</dbReference>
<dbReference type="SUPFAM" id="SSF50630">
    <property type="entry name" value="Acid proteases"/>
    <property type="match status" value="1"/>
</dbReference>
<dbReference type="GO" id="GO:0006508">
    <property type="term" value="P:proteolysis"/>
    <property type="evidence" value="ECO:0007669"/>
    <property type="project" value="InterPro"/>
</dbReference>
<protein>
    <submittedName>
        <fullName evidence="3">Reverse transcriptase domain-containing protein</fullName>
    </submittedName>
</protein>
<dbReference type="PANTHER" id="PTHR33064">
    <property type="entry name" value="POL PROTEIN"/>
    <property type="match status" value="1"/>
</dbReference>
<proteinExistence type="predicted"/>
<dbReference type="GO" id="GO:0004190">
    <property type="term" value="F:aspartic-type endopeptidase activity"/>
    <property type="evidence" value="ECO:0007669"/>
    <property type="project" value="InterPro"/>
</dbReference>
<dbReference type="Gene3D" id="2.40.70.10">
    <property type="entry name" value="Acid Proteases"/>
    <property type="match status" value="1"/>
</dbReference>
<dbReference type="InterPro" id="IPR043502">
    <property type="entry name" value="DNA/RNA_pol_sf"/>
</dbReference>
<evidence type="ECO:0000313" key="2">
    <source>
        <dbReference type="Proteomes" id="UP000046392"/>
    </source>
</evidence>
<organism evidence="2 3">
    <name type="scientific">Strongyloides papillosus</name>
    <name type="common">Intestinal threadworm</name>
    <dbReference type="NCBI Taxonomy" id="174720"/>
    <lineage>
        <taxon>Eukaryota</taxon>
        <taxon>Metazoa</taxon>
        <taxon>Ecdysozoa</taxon>
        <taxon>Nematoda</taxon>
        <taxon>Chromadorea</taxon>
        <taxon>Rhabditida</taxon>
        <taxon>Tylenchina</taxon>
        <taxon>Panagrolaimomorpha</taxon>
        <taxon>Strongyloidoidea</taxon>
        <taxon>Strongyloididae</taxon>
        <taxon>Strongyloides</taxon>
    </lineage>
</organism>
<dbReference type="Proteomes" id="UP000046392">
    <property type="component" value="Unplaced"/>
</dbReference>
<dbReference type="WBParaSite" id="SPAL_0000435900.1">
    <property type="protein sequence ID" value="SPAL_0000435900.1"/>
    <property type="gene ID" value="SPAL_0000435900"/>
</dbReference>
<dbReference type="Gene3D" id="3.30.70.270">
    <property type="match status" value="2"/>
</dbReference>
<sequence>MRKTKENDLEYAQIADAFLTLGRETYVKKKFSINENNFKKDRKRDFNKDFKKNKKEFKKPSHNKVNHITASSDEEELLSSSEINKIEHYICCLVGNTPIVEIFLHGITQKALIDTGATTSVLSVKLFNMLLEYSKNKNIKKFTYRPKCPVIIRNASGKEIKSFGIVSLKFGKTNKKSSKTEFIVADLAKDIDIIIGTNLIFSKNNKWILKALNNIQLSEKLTHTVNKISIFDKYPTIIASDDYNKNSEIIEPVALELNDQVIIKEKARPIPFAVKDKVNAMIKQMVNADISNFVLIPGVGHYQFCSLPLGLTVAPGEFQARMEHIFRKQIDDGNVVIYIDDILIAGNSKQECEIILHEVLSILDKYQLKLNPSKCQLFQTQITYLGVELGNGTVKISEKNSNKFLNFSTPTTKKQLASFNGLFNYFRFYIPQAAILLKPLKDAENREKFQ</sequence>
<dbReference type="STRING" id="174720.A0A0N5BED6"/>
<evidence type="ECO:0000259" key="1">
    <source>
        <dbReference type="PROSITE" id="PS50878"/>
    </source>
</evidence>
<dbReference type="Pfam" id="PF00078">
    <property type="entry name" value="RVT_1"/>
    <property type="match status" value="1"/>
</dbReference>
<reference evidence="3" key="1">
    <citation type="submission" date="2017-02" db="UniProtKB">
        <authorList>
            <consortium name="WormBaseParasite"/>
        </authorList>
    </citation>
    <scope>IDENTIFICATION</scope>
</reference>
<dbReference type="SUPFAM" id="SSF56672">
    <property type="entry name" value="DNA/RNA polymerases"/>
    <property type="match status" value="1"/>
</dbReference>
<dbReference type="InterPro" id="IPR021109">
    <property type="entry name" value="Peptidase_aspartic_dom_sf"/>
</dbReference>
<dbReference type="PROSITE" id="PS00141">
    <property type="entry name" value="ASP_PROTEASE"/>
    <property type="match status" value="1"/>
</dbReference>
<dbReference type="AlphaFoldDB" id="A0A0N5BED6"/>
<keyword evidence="2" id="KW-1185">Reference proteome</keyword>
<dbReference type="PROSITE" id="PS50878">
    <property type="entry name" value="RT_POL"/>
    <property type="match status" value="1"/>
</dbReference>
<dbReference type="CDD" id="cd01647">
    <property type="entry name" value="RT_LTR"/>
    <property type="match status" value="1"/>
</dbReference>
<dbReference type="InterPro" id="IPR001969">
    <property type="entry name" value="Aspartic_peptidase_AS"/>
</dbReference>
<name>A0A0N5BED6_STREA</name>
<dbReference type="InterPro" id="IPR043128">
    <property type="entry name" value="Rev_trsase/Diguanyl_cyclase"/>
</dbReference>